<dbReference type="OrthoDB" id="6270329at2759"/>
<keyword evidence="9" id="KW-1185">Reference proteome</keyword>
<evidence type="ECO:0000313" key="9">
    <source>
        <dbReference type="Proteomes" id="UP000011087"/>
    </source>
</evidence>
<evidence type="ECO:0000256" key="1">
    <source>
        <dbReference type="ARBA" id="ARBA00023015"/>
    </source>
</evidence>
<keyword evidence="1" id="KW-0805">Transcription regulation</keyword>
<dbReference type="GeneID" id="17290579"/>
<feature type="domain" description="RWP-RK" evidence="6">
    <location>
        <begin position="1"/>
        <end position="73"/>
    </location>
</feature>
<protein>
    <recommendedName>
        <fullName evidence="6">RWP-RK domain-containing protein</fullName>
    </recommendedName>
</protein>
<name>L1ID59_GUITC</name>
<evidence type="ECO:0000313" key="8">
    <source>
        <dbReference type="EnsemblProtists" id="EKX33834"/>
    </source>
</evidence>
<gene>
    <name evidence="7" type="ORF">GUITHDRAFT_119944</name>
</gene>
<organism evidence="7">
    <name type="scientific">Guillardia theta (strain CCMP2712)</name>
    <name type="common">Cryptophyte</name>
    <dbReference type="NCBI Taxonomy" id="905079"/>
    <lineage>
        <taxon>Eukaryota</taxon>
        <taxon>Cryptophyceae</taxon>
        <taxon>Pyrenomonadales</taxon>
        <taxon>Geminigeraceae</taxon>
        <taxon>Guillardia</taxon>
    </lineage>
</organism>
<evidence type="ECO:0000256" key="4">
    <source>
        <dbReference type="ARBA" id="ARBA00023242"/>
    </source>
</evidence>
<feature type="region of interest" description="Disordered" evidence="5">
    <location>
        <begin position="52"/>
        <end position="103"/>
    </location>
</feature>
<evidence type="ECO:0000259" key="6">
    <source>
        <dbReference type="PROSITE" id="PS51519"/>
    </source>
</evidence>
<accession>L1ID59</accession>
<evidence type="ECO:0000256" key="2">
    <source>
        <dbReference type="ARBA" id="ARBA00023125"/>
    </source>
</evidence>
<keyword evidence="4" id="KW-0539">Nucleus</keyword>
<feature type="compositionally biased region" description="Low complexity" evidence="5">
    <location>
        <begin position="57"/>
        <end position="81"/>
    </location>
</feature>
<dbReference type="EMBL" id="JH993127">
    <property type="protein sequence ID" value="EKX33834.1"/>
    <property type="molecule type" value="Genomic_DNA"/>
</dbReference>
<keyword evidence="3" id="KW-0804">Transcription</keyword>
<keyword evidence="2" id="KW-0238">DNA-binding</keyword>
<dbReference type="GO" id="GO:0003677">
    <property type="term" value="F:DNA binding"/>
    <property type="evidence" value="ECO:0007669"/>
    <property type="project" value="UniProtKB-KW"/>
</dbReference>
<reference evidence="7 9" key="1">
    <citation type="journal article" date="2012" name="Nature">
        <title>Algal genomes reveal evolutionary mosaicism and the fate of nucleomorphs.</title>
        <authorList>
            <consortium name="DOE Joint Genome Institute"/>
            <person name="Curtis B.A."/>
            <person name="Tanifuji G."/>
            <person name="Burki F."/>
            <person name="Gruber A."/>
            <person name="Irimia M."/>
            <person name="Maruyama S."/>
            <person name="Arias M.C."/>
            <person name="Ball S.G."/>
            <person name="Gile G.H."/>
            <person name="Hirakawa Y."/>
            <person name="Hopkins J.F."/>
            <person name="Kuo A."/>
            <person name="Rensing S.A."/>
            <person name="Schmutz J."/>
            <person name="Symeonidi A."/>
            <person name="Elias M."/>
            <person name="Eveleigh R.J."/>
            <person name="Herman E.K."/>
            <person name="Klute M.J."/>
            <person name="Nakayama T."/>
            <person name="Obornik M."/>
            <person name="Reyes-Prieto A."/>
            <person name="Armbrust E.V."/>
            <person name="Aves S.J."/>
            <person name="Beiko R.G."/>
            <person name="Coutinho P."/>
            <person name="Dacks J.B."/>
            <person name="Durnford D.G."/>
            <person name="Fast N.M."/>
            <person name="Green B.R."/>
            <person name="Grisdale C.J."/>
            <person name="Hempel F."/>
            <person name="Henrissat B."/>
            <person name="Hoppner M.P."/>
            <person name="Ishida K."/>
            <person name="Kim E."/>
            <person name="Koreny L."/>
            <person name="Kroth P.G."/>
            <person name="Liu Y."/>
            <person name="Malik S.B."/>
            <person name="Maier U.G."/>
            <person name="McRose D."/>
            <person name="Mock T."/>
            <person name="Neilson J.A."/>
            <person name="Onodera N.T."/>
            <person name="Poole A.M."/>
            <person name="Pritham E.J."/>
            <person name="Richards T.A."/>
            <person name="Rocap G."/>
            <person name="Roy S.W."/>
            <person name="Sarai C."/>
            <person name="Schaack S."/>
            <person name="Shirato S."/>
            <person name="Slamovits C.H."/>
            <person name="Spencer D.F."/>
            <person name="Suzuki S."/>
            <person name="Worden A.Z."/>
            <person name="Zauner S."/>
            <person name="Barry K."/>
            <person name="Bell C."/>
            <person name="Bharti A.K."/>
            <person name="Crow J.A."/>
            <person name="Grimwood J."/>
            <person name="Kramer R."/>
            <person name="Lindquist E."/>
            <person name="Lucas S."/>
            <person name="Salamov A."/>
            <person name="McFadden G.I."/>
            <person name="Lane C.E."/>
            <person name="Keeling P.J."/>
            <person name="Gray M.W."/>
            <person name="Grigoriev I.V."/>
            <person name="Archibald J.M."/>
        </authorList>
    </citation>
    <scope>NUCLEOTIDE SEQUENCE</scope>
    <source>
        <strain evidence="7 9">CCMP2712</strain>
    </source>
</reference>
<dbReference type="EnsemblProtists" id="EKX33834">
    <property type="protein sequence ID" value="EKX33834"/>
    <property type="gene ID" value="GUITHDRAFT_119944"/>
</dbReference>
<dbReference type="InterPro" id="IPR003035">
    <property type="entry name" value="RWP-RK_dom"/>
</dbReference>
<evidence type="ECO:0000313" key="7">
    <source>
        <dbReference type="EMBL" id="EKX33834.1"/>
    </source>
</evidence>
<dbReference type="KEGG" id="gtt:GUITHDRAFT_119944"/>
<dbReference type="PaxDb" id="55529-EKX33834"/>
<dbReference type="Pfam" id="PF02042">
    <property type="entry name" value="RWP-RK"/>
    <property type="match status" value="1"/>
</dbReference>
<dbReference type="Proteomes" id="UP000011087">
    <property type="component" value="Unassembled WGS sequence"/>
</dbReference>
<reference evidence="8" key="3">
    <citation type="submission" date="2015-06" db="UniProtKB">
        <authorList>
            <consortium name="EnsemblProtists"/>
        </authorList>
    </citation>
    <scope>IDENTIFICATION</scope>
</reference>
<reference evidence="9" key="2">
    <citation type="submission" date="2012-11" db="EMBL/GenBank/DDBJ databases">
        <authorList>
            <person name="Kuo A."/>
            <person name="Curtis B.A."/>
            <person name="Tanifuji G."/>
            <person name="Burki F."/>
            <person name="Gruber A."/>
            <person name="Irimia M."/>
            <person name="Maruyama S."/>
            <person name="Arias M.C."/>
            <person name="Ball S.G."/>
            <person name="Gile G.H."/>
            <person name="Hirakawa Y."/>
            <person name="Hopkins J.F."/>
            <person name="Rensing S.A."/>
            <person name="Schmutz J."/>
            <person name="Symeonidi A."/>
            <person name="Elias M."/>
            <person name="Eveleigh R.J."/>
            <person name="Herman E.K."/>
            <person name="Klute M.J."/>
            <person name="Nakayama T."/>
            <person name="Obornik M."/>
            <person name="Reyes-Prieto A."/>
            <person name="Armbrust E.V."/>
            <person name="Aves S.J."/>
            <person name="Beiko R.G."/>
            <person name="Coutinho P."/>
            <person name="Dacks J.B."/>
            <person name="Durnford D.G."/>
            <person name="Fast N.M."/>
            <person name="Green B.R."/>
            <person name="Grisdale C."/>
            <person name="Hempe F."/>
            <person name="Henrissat B."/>
            <person name="Hoppner M.P."/>
            <person name="Ishida K.-I."/>
            <person name="Kim E."/>
            <person name="Koreny L."/>
            <person name="Kroth P.G."/>
            <person name="Liu Y."/>
            <person name="Malik S.-B."/>
            <person name="Maier U.G."/>
            <person name="McRose D."/>
            <person name="Mock T."/>
            <person name="Neilson J.A."/>
            <person name="Onodera N.T."/>
            <person name="Poole A.M."/>
            <person name="Pritham E.J."/>
            <person name="Richards T.A."/>
            <person name="Rocap G."/>
            <person name="Roy S.W."/>
            <person name="Sarai C."/>
            <person name="Schaack S."/>
            <person name="Shirato S."/>
            <person name="Slamovits C.H."/>
            <person name="Spencer D.F."/>
            <person name="Suzuki S."/>
            <person name="Worden A.Z."/>
            <person name="Zauner S."/>
            <person name="Barry K."/>
            <person name="Bell C."/>
            <person name="Bharti A.K."/>
            <person name="Crow J.A."/>
            <person name="Grimwood J."/>
            <person name="Kramer R."/>
            <person name="Lindquist E."/>
            <person name="Lucas S."/>
            <person name="Salamov A."/>
            <person name="McFadden G.I."/>
            <person name="Lane C.E."/>
            <person name="Keeling P.J."/>
            <person name="Gray M.W."/>
            <person name="Grigoriev I.V."/>
            <person name="Archibald J.M."/>
        </authorList>
    </citation>
    <scope>NUCLEOTIDE SEQUENCE</scope>
    <source>
        <strain evidence="9">CCMP2712</strain>
    </source>
</reference>
<dbReference type="HOGENOM" id="CLU_092984_0_1_1"/>
<dbReference type="RefSeq" id="XP_005820814.1">
    <property type="nucleotide sequence ID" value="XM_005820757.1"/>
</dbReference>
<dbReference type="PROSITE" id="PS51519">
    <property type="entry name" value="RWP_RK"/>
    <property type="match status" value="1"/>
</dbReference>
<evidence type="ECO:0000256" key="3">
    <source>
        <dbReference type="ARBA" id="ARBA00023163"/>
    </source>
</evidence>
<evidence type="ECO:0000256" key="5">
    <source>
        <dbReference type="SAM" id="MobiDB-lite"/>
    </source>
</evidence>
<sequence>MVVRVDERLLARLFDRRQEDAARILGMSLTSLKMACRRLGIKRWPYSRYEPPSEEILSNSSSQAAVSQLSVQQAASQPEGAEGAEGKEAADEDEGKEEAAEGDGWLDWYMGCEMMEEDVSYPITQNIPN</sequence>
<dbReference type="AlphaFoldDB" id="L1ID59"/>
<proteinExistence type="predicted"/>